<dbReference type="AlphaFoldDB" id="A0A1B7ZFD0"/>
<keyword evidence="7" id="KW-1185">Reference proteome</keyword>
<dbReference type="EMBL" id="LZFP01000001">
    <property type="protein sequence ID" value="OBR42251.1"/>
    <property type="molecule type" value="Genomic_DNA"/>
</dbReference>
<dbReference type="Pfam" id="PF04405">
    <property type="entry name" value="ScdA_N"/>
    <property type="match status" value="1"/>
</dbReference>
<keyword evidence="2" id="KW-0963">Cytoplasm</keyword>
<organism evidence="6 7">
    <name type="scientific">Maribacter hydrothermalis</name>
    <dbReference type="NCBI Taxonomy" id="1836467"/>
    <lineage>
        <taxon>Bacteria</taxon>
        <taxon>Pseudomonadati</taxon>
        <taxon>Bacteroidota</taxon>
        <taxon>Flavobacteriia</taxon>
        <taxon>Flavobacteriales</taxon>
        <taxon>Flavobacteriaceae</taxon>
        <taxon>Maribacter</taxon>
    </lineage>
</organism>
<proteinExistence type="predicted"/>
<comment type="subcellular location">
    <subcellularLocation>
        <location evidence="1">Cytoplasm</location>
    </subcellularLocation>
</comment>
<dbReference type="GO" id="GO:0046872">
    <property type="term" value="F:metal ion binding"/>
    <property type="evidence" value="ECO:0007669"/>
    <property type="project" value="UniProtKB-KW"/>
</dbReference>
<dbReference type="Gene3D" id="1.20.120.520">
    <property type="entry name" value="nmb1532 protein domain like"/>
    <property type="match status" value="1"/>
</dbReference>
<evidence type="ECO:0000313" key="6">
    <source>
        <dbReference type="EMBL" id="OBR42251.1"/>
    </source>
</evidence>
<feature type="domain" description="Hemerythrin-like" evidence="5">
    <location>
        <begin position="83"/>
        <end position="232"/>
    </location>
</feature>
<dbReference type="OrthoDB" id="9797132at2"/>
<dbReference type="NCBIfam" id="TIGR03652">
    <property type="entry name" value="FeS_repair_RIC"/>
    <property type="match status" value="1"/>
</dbReference>
<comment type="caution">
    <text evidence="6">The sequence shown here is derived from an EMBL/GenBank/DDBJ whole genome shotgun (WGS) entry which is preliminary data.</text>
</comment>
<dbReference type="Gene3D" id="1.10.3910.10">
    <property type="entry name" value="SP0561-like"/>
    <property type="match status" value="1"/>
</dbReference>
<accession>A0A1B7ZFD0</accession>
<keyword evidence="4" id="KW-0408">Iron</keyword>
<reference evidence="7" key="1">
    <citation type="submission" date="2016-06" db="EMBL/GenBank/DDBJ databases">
        <authorList>
            <person name="Zhan P."/>
        </authorList>
    </citation>
    <scope>NUCLEOTIDE SEQUENCE [LARGE SCALE GENOMIC DNA]</scope>
    <source>
        <strain evidence="7">T28</strain>
    </source>
</reference>
<dbReference type="PANTHER" id="PTHR36438:SF1">
    <property type="entry name" value="IRON-SULFUR CLUSTER REPAIR PROTEIN YTFE"/>
    <property type="match status" value="1"/>
</dbReference>
<keyword evidence="3" id="KW-0479">Metal-binding</keyword>
<dbReference type="GO" id="GO:0005737">
    <property type="term" value="C:cytoplasm"/>
    <property type="evidence" value="ECO:0007669"/>
    <property type="project" value="UniProtKB-SubCell"/>
</dbReference>
<evidence type="ECO:0000259" key="5">
    <source>
        <dbReference type="Pfam" id="PF01814"/>
    </source>
</evidence>
<protein>
    <submittedName>
        <fullName evidence="6">Iron-sulfur cluster repair di-iron protein</fullName>
    </submittedName>
</protein>
<dbReference type="InterPro" id="IPR012312">
    <property type="entry name" value="Hemerythrin-like"/>
</dbReference>
<evidence type="ECO:0000256" key="1">
    <source>
        <dbReference type="ARBA" id="ARBA00004496"/>
    </source>
</evidence>
<dbReference type="Pfam" id="PF01814">
    <property type="entry name" value="Hemerythrin"/>
    <property type="match status" value="1"/>
</dbReference>
<dbReference type="KEGG" id="mart:BTR34_10745"/>
<dbReference type="RefSeq" id="WP_068481360.1">
    <property type="nucleotide sequence ID" value="NZ_CP018760.1"/>
</dbReference>
<name>A0A1B7ZFD0_9FLAO</name>
<sequence length="241" mass="28503">MENTLEKTIGQMVADDYRIAQVFKNHKIDFCCKGNRSIEEVAEKYRLDVQVLLAEIDEVQRQNNNDNIDFKLWPLDLLADYIEKRHHRYVEEKIPVLKQYLAKLCKVHGDRHPELFDINEHFNASAGELAMHMKKEELLLFPWIRKMVKAEQQRELLDRPHFGTVKNPIAMMMQEHENEGERFRVIAGLSNDYTPPADACNTYRVAFSLLKEFEEDLHRHIHLENNILFPMAEILEQKFVS</sequence>
<evidence type="ECO:0000256" key="2">
    <source>
        <dbReference type="ARBA" id="ARBA00022490"/>
    </source>
</evidence>
<evidence type="ECO:0000256" key="3">
    <source>
        <dbReference type="ARBA" id="ARBA00022723"/>
    </source>
</evidence>
<dbReference type="InterPro" id="IPR019903">
    <property type="entry name" value="RIC_family"/>
</dbReference>
<gene>
    <name evidence="6" type="ORF">A9200_02365</name>
</gene>
<dbReference type="Proteomes" id="UP000092164">
    <property type="component" value="Unassembled WGS sequence"/>
</dbReference>
<dbReference type="PANTHER" id="PTHR36438">
    <property type="entry name" value="IRON-SULFUR CLUSTER REPAIR PROTEIN YTFE"/>
    <property type="match status" value="1"/>
</dbReference>
<evidence type="ECO:0000256" key="4">
    <source>
        <dbReference type="ARBA" id="ARBA00023004"/>
    </source>
</evidence>
<dbReference type="STRING" id="1836467.BTR34_10745"/>
<evidence type="ECO:0000313" key="7">
    <source>
        <dbReference type="Proteomes" id="UP000092164"/>
    </source>
</evidence>
<dbReference type="InterPro" id="IPR038062">
    <property type="entry name" value="ScdA-like_N_sf"/>
</dbReference>